<dbReference type="Gene3D" id="3.40.190.10">
    <property type="entry name" value="Periplasmic binding protein-like II"/>
    <property type="match status" value="1"/>
</dbReference>
<organism evidence="2 3">
    <name type="scientific">Longicatena caecimuris</name>
    <dbReference type="NCBI Taxonomy" id="1796635"/>
    <lineage>
        <taxon>Bacteria</taxon>
        <taxon>Bacillati</taxon>
        <taxon>Bacillota</taxon>
        <taxon>Erysipelotrichia</taxon>
        <taxon>Erysipelotrichales</taxon>
        <taxon>Erysipelotrichaceae</taxon>
        <taxon>Longicatena</taxon>
    </lineage>
</organism>
<dbReference type="InterPro" id="IPR050490">
    <property type="entry name" value="Bact_solute-bd_prot1"/>
</dbReference>
<dbReference type="PROSITE" id="PS51257">
    <property type="entry name" value="PROKAR_LIPOPROTEIN"/>
    <property type="match status" value="1"/>
</dbReference>
<dbReference type="GeneID" id="73796457"/>
<accession>A0A4R3TBG9</accession>
<dbReference type="NCBIfam" id="TIGR03850">
    <property type="entry name" value="bind_CPR_0540"/>
    <property type="match status" value="1"/>
</dbReference>
<dbReference type="SUPFAM" id="SSF53850">
    <property type="entry name" value="Periplasmic binding protein-like II"/>
    <property type="match status" value="1"/>
</dbReference>
<feature type="signal peptide" evidence="1">
    <location>
        <begin position="1"/>
        <end position="20"/>
    </location>
</feature>
<protein>
    <submittedName>
        <fullName evidence="2">Carbohydrate ABC transporter substrate-binding protein (CUT1 family)</fullName>
    </submittedName>
</protein>
<dbReference type="PANTHER" id="PTHR43649">
    <property type="entry name" value="ARABINOSE-BINDING PROTEIN-RELATED"/>
    <property type="match status" value="1"/>
</dbReference>
<keyword evidence="1" id="KW-0732">Signal</keyword>
<gene>
    <name evidence="2" type="ORF">EDD61_11075</name>
</gene>
<evidence type="ECO:0000313" key="2">
    <source>
        <dbReference type="EMBL" id="TCU59261.1"/>
    </source>
</evidence>
<comment type="caution">
    <text evidence="2">The sequence shown here is derived from an EMBL/GenBank/DDBJ whole genome shotgun (WGS) entry which is preliminary data.</text>
</comment>
<name>A0A4R3TBG9_9FIRM</name>
<reference evidence="2 3" key="1">
    <citation type="submission" date="2019-03" db="EMBL/GenBank/DDBJ databases">
        <title>Genomic Encyclopedia of Type Strains, Phase IV (KMG-IV): sequencing the most valuable type-strain genomes for metagenomic binning, comparative biology and taxonomic classification.</title>
        <authorList>
            <person name="Goeker M."/>
        </authorList>
    </citation>
    <scope>NUCLEOTIDE SEQUENCE [LARGE SCALE GENOMIC DNA]</scope>
    <source>
        <strain evidence="2 3">DSM 29481</strain>
    </source>
</reference>
<evidence type="ECO:0000256" key="1">
    <source>
        <dbReference type="SAM" id="SignalP"/>
    </source>
</evidence>
<dbReference type="AlphaFoldDB" id="A0A4R3TBG9"/>
<proteinExistence type="predicted"/>
<evidence type="ECO:0000313" key="3">
    <source>
        <dbReference type="Proteomes" id="UP000295773"/>
    </source>
</evidence>
<dbReference type="Proteomes" id="UP000295773">
    <property type="component" value="Unassembled WGS sequence"/>
</dbReference>
<keyword evidence="3" id="KW-1185">Reference proteome</keyword>
<dbReference type="PANTHER" id="PTHR43649:SF12">
    <property type="entry name" value="DIACETYLCHITOBIOSE BINDING PROTEIN DASA"/>
    <property type="match status" value="1"/>
</dbReference>
<sequence>MKKMVALACAGLMVASVVTGCGSKKDDADKSGGEKRVLKFDSFSGGNGEEVWKDLEAAFEKKYPEVDVQMRFEKDLPAVLNKENATGTYSDLVYYNVGQKSGFTESQLNSGEVMDISDVFANAKDVDQAFADSSVSKYLGDGKNYLAPIMYTPGAFFYNAELIGEGKKYALPSTWDEMFALGDQLKKEKGPALFTYPVKGYFDNTLIGMYKQLGILDKALSYDDSTWTSKEGTKILETVGKLVAKENGYLFKDTVANANAKDGFTNNQQAVIDGKALFMPNGYWVKNEMSKTTPEKGFKWGVMALPAFEKDGKRAIASFTEQAWIPKQAKNSADAKKFLEFIYSEEGAEIMLKHDIVAPVKGITDKIDKNSDLGKAFATYSEKNVETIVGASYAAYDKKALPKLDFNASLYGPIDDIATGKKDVATWKSELIKLWKELKANPVK</sequence>
<feature type="chain" id="PRO_5038424645" evidence="1">
    <location>
        <begin position="21"/>
        <end position="444"/>
    </location>
</feature>
<dbReference type="RefSeq" id="WP_008687170.1">
    <property type="nucleotide sequence ID" value="NZ_AP024510.1"/>
</dbReference>
<dbReference type="EMBL" id="SMBP01000010">
    <property type="protein sequence ID" value="TCU59261.1"/>
    <property type="molecule type" value="Genomic_DNA"/>
</dbReference>
<dbReference type="InterPro" id="IPR022387">
    <property type="entry name" value="Bind_CPR0540"/>
</dbReference>